<dbReference type="Proteomes" id="UP000325933">
    <property type="component" value="Unassembled WGS sequence"/>
</dbReference>
<feature type="domain" description="Microcin J25-processing protein McjB C-terminal" evidence="1">
    <location>
        <begin position="139"/>
        <end position="222"/>
    </location>
</feature>
<keyword evidence="5" id="KW-1185">Reference proteome</keyword>
<dbReference type="AlphaFoldDB" id="A0A5J5HTW1"/>
<protein>
    <submittedName>
        <fullName evidence="3">Lasso peptide biosynthesis B2 protein</fullName>
    </submittedName>
</protein>
<gene>
    <name evidence="3" type="ORF">F4U95_20125</name>
    <name evidence="2" type="ORF">F4U96_20000</name>
</gene>
<sequence>MYFGLRPGLSFCISVDRVILLDLAIGRYFSLPPHFHESFSRWASGAQPADDDLDHLQKLINEGIFVTLPQRPDPELTISAKVTPPTTQIDVGHAHPPLTSVIGAIWSRLLWLRRAKRWPFARMIEQLGELADHVDKGSSELHNVKLAQIARSFEYADLIVGSHDRCLSRSLALAVTCRRQGLPTMLVIGVQADPFAAHCWVQKGSTILNEKPDRARMFLPIMVA</sequence>
<evidence type="ECO:0000313" key="5">
    <source>
        <dbReference type="Proteomes" id="UP000326364"/>
    </source>
</evidence>
<dbReference type="NCBIfam" id="NF033537">
    <property type="entry name" value="lasso_biosyn_B2"/>
    <property type="match status" value="1"/>
</dbReference>
<dbReference type="InterPro" id="IPR032708">
    <property type="entry name" value="McjB_C"/>
</dbReference>
<dbReference type="Proteomes" id="UP000326364">
    <property type="component" value="Unassembled WGS sequence"/>
</dbReference>
<proteinExistence type="predicted"/>
<accession>A0A5J5HTW1</accession>
<organism evidence="3 4">
    <name type="scientific">Sphingobium limneticum</name>
    <dbReference type="NCBI Taxonomy" id="1007511"/>
    <lineage>
        <taxon>Bacteria</taxon>
        <taxon>Pseudomonadati</taxon>
        <taxon>Pseudomonadota</taxon>
        <taxon>Alphaproteobacteria</taxon>
        <taxon>Sphingomonadales</taxon>
        <taxon>Sphingomonadaceae</taxon>
        <taxon>Sphingobium</taxon>
    </lineage>
</organism>
<name>A0A5J5HTW1_9SPHN</name>
<evidence type="ECO:0000313" key="3">
    <source>
        <dbReference type="EMBL" id="KAA9025188.1"/>
    </source>
</evidence>
<comment type="caution">
    <text evidence="3">The sequence shown here is derived from an EMBL/GenBank/DDBJ whole genome shotgun (WGS) entry which is preliminary data.</text>
</comment>
<evidence type="ECO:0000313" key="2">
    <source>
        <dbReference type="EMBL" id="KAA9012942.1"/>
    </source>
</evidence>
<reference evidence="4 5" key="1">
    <citation type="submission" date="2019-09" db="EMBL/GenBank/DDBJ databases">
        <authorList>
            <person name="Feng G."/>
        </authorList>
    </citation>
    <scope>NUCLEOTIDE SEQUENCE [LARGE SCALE GENOMIC DNA]</scope>
    <source>
        <strain evidence="3 4">KACC 19283</strain>
        <strain evidence="2 5">KACC 19284</strain>
    </source>
</reference>
<dbReference type="EMBL" id="VYQB01000019">
    <property type="protein sequence ID" value="KAA9012942.1"/>
    <property type="molecule type" value="Genomic_DNA"/>
</dbReference>
<dbReference type="InterPro" id="IPR053521">
    <property type="entry name" value="McjB-like"/>
</dbReference>
<dbReference type="Pfam" id="PF13471">
    <property type="entry name" value="Transglut_core3"/>
    <property type="match status" value="1"/>
</dbReference>
<evidence type="ECO:0000259" key="1">
    <source>
        <dbReference type="Pfam" id="PF13471"/>
    </source>
</evidence>
<evidence type="ECO:0000313" key="4">
    <source>
        <dbReference type="Proteomes" id="UP000325933"/>
    </source>
</evidence>
<dbReference type="EMBL" id="VYQA01000019">
    <property type="protein sequence ID" value="KAA9025188.1"/>
    <property type="molecule type" value="Genomic_DNA"/>
</dbReference>
<dbReference type="RefSeq" id="WP_088189779.1">
    <property type="nucleotide sequence ID" value="NZ_VYPZ01000026.1"/>
</dbReference>